<name>Q7MR26_WOLSU</name>
<keyword evidence="2" id="KW-0449">Lipoprotein</keyword>
<organism evidence="3">
    <name type="scientific">Wolinella succinogenes (strain ATCC 29543 / DSM 1740 / CCUG 13145 / JCM 31913 / LMG 7466 / NCTC 11488 / FDC 602W)</name>
    <name type="common">Vibrio succinogenes</name>
    <dbReference type="NCBI Taxonomy" id="273121"/>
    <lineage>
        <taxon>Bacteria</taxon>
        <taxon>Pseudomonadati</taxon>
        <taxon>Campylobacterota</taxon>
        <taxon>Epsilonproteobacteria</taxon>
        <taxon>Campylobacterales</taxon>
        <taxon>Helicobacteraceae</taxon>
        <taxon>Wolinella</taxon>
    </lineage>
</organism>
<proteinExistence type="predicted"/>
<dbReference type="Pfam" id="PF04028">
    <property type="entry name" value="DUF374"/>
    <property type="match status" value="1"/>
</dbReference>
<dbReference type="Proteomes" id="UP000000422">
    <property type="component" value="Chromosome"/>
</dbReference>
<sequence length="200" mass="22697">MALAILPFLGYCITRLLFWSCKKRFVVSEKISKESSFVVAFWHGELLLQPFLYRQIRAKPRISVMISDHFDGEIIARMIGFFGFKTLRGSSSKGAKRVLLGAIRELEGGGDIAITPDGPRGPYHSVADGIVMISQKTERPIVVFRAFFEEAWQLKSWDKFFIPKPFSRVTLIARDPFDLSGLGLEEAKTLIYAKMTEEIE</sequence>
<accession>Q7MR26</accession>
<dbReference type="AlphaFoldDB" id="Q7MR26"/>
<keyword evidence="3" id="KW-1185">Reference proteome</keyword>
<evidence type="ECO:0000259" key="1">
    <source>
        <dbReference type="Pfam" id="PF04028"/>
    </source>
</evidence>
<dbReference type="EMBL" id="BX571661">
    <property type="protein sequence ID" value="CAE10797.1"/>
    <property type="molecule type" value="Genomic_DNA"/>
</dbReference>
<dbReference type="InterPro" id="IPR007172">
    <property type="entry name" value="DUF374"/>
</dbReference>
<reference evidence="2 3" key="1">
    <citation type="journal article" date="2003" name="Proc. Natl. Acad. Sci. U.S.A.">
        <title>Complete genome sequence and analysis of Wolinella succinogenes.</title>
        <authorList>
            <person name="Baar C."/>
            <person name="Eppinger M."/>
            <person name="Raddatz G."/>
            <person name="Simon JM."/>
            <person name="Lanz C."/>
            <person name="Klimmek O."/>
            <person name="Nandakumar R."/>
            <person name="Gross R."/>
            <person name="Rosinus A."/>
            <person name="Keller H."/>
            <person name="Jagtap P."/>
            <person name="Linke B."/>
            <person name="Meyer F."/>
            <person name="Lederer H."/>
            <person name="Schuster S.C."/>
        </authorList>
    </citation>
    <scope>NUCLEOTIDE SEQUENCE [LARGE SCALE GENOMIC DNA]</scope>
    <source>
        <strain evidence="3">ATCC 29543 / DSM 1740 / CCUG 13145 / JCM 31913 / LMG 7466 / NCTC 11488 / FDC 602W</strain>
    </source>
</reference>
<protein>
    <submittedName>
        <fullName evidence="2">LIPOPROTEIN</fullName>
    </submittedName>
</protein>
<dbReference type="CDD" id="cd07983">
    <property type="entry name" value="LPLAT_DUF374-like"/>
    <property type="match status" value="1"/>
</dbReference>
<dbReference type="HOGENOM" id="CLU_086327_0_0_7"/>
<evidence type="ECO:0000313" key="2">
    <source>
        <dbReference type="EMBL" id="CAE10797.1"/>
    </source>
</evidence>
<feature type="domain" description="DUF374" evidence="1">
    <location>
        <begin position="58"/>
        <end position="123"/>
    </location>
</feature>
<evidence type="ECO:0000313" key="3">
    <source>
        <dbReference type="Proteomes" id="UP000000422"/>
    </source>
</evidence>
<dbReference type="eggNOG" id="COG2121">
    <property type="taxonomic scope" value="Bacteria"/>
</dbReference>
<dbReference type="STRING" id="273121.WS1775"/>
<gene>
    <name evidence="2" type="ordered locus">WS1775</name>
</gene>
<dbReference type="KEGG" id="wsu:WS1775"/>
<dbReference type="RefSeq" id="WP_011139580.1">
    <property type="nucleotide sequence ID" value="NC_005090.1"/>
</dbReference>